<evidence type="ECO:0000313" key="1">
    <source>
        <dbReference type="EMBL" id="KAI0027620.1"/>
    </source>
</evidence>
<dbReference type="EMBL" id="MU273868">
    <property type="protein sequence ID" value="KAI0027620.1"/>
    <property type="molecule type" value="Genomic_DNA"/>
</dbReference>
<evidence type="ECO:0000313" key="2">
    <source>
        <dbReference type="Proteomes" id="UP000814128"/>
    </source>
</evidence>
<accession>A0ACB8Q769</accession>
<reference evidence="1" key="2">
    <citation type="journal article" date="2022" name="New Phytol.">
        <title>Evolutionary transition to the ectomycorrhizal habit in the genomes of a hyperdiverse lineage of mushroom-forming fungi.</title>
        <authorList>
            <person name="Looney B."/>
            <person name="Miyauchi S."/>
            <person name="Morin E."/>
            <person name="Drula E."/>
            <person name="Courty P.E."/>
            <person name="Kohler A."/>
            <person name="Kuo A."/>
            <person name="LaButti K."/>
            <person name="Pangilinan J."/>
            <person name="Lipzen A."/>
            <person name="Riley R."/>
            <person name="Andreopoulos W."/>
            <person name="He G."/>
            <person name="Johnson J."/>
            <person name="Nolan M."/>
            <person name="Tritt A."/>
            <person name="Barry K.W."/>
            <person name="Grigoriev I.V."/>
            <person name="Nagy L.G."/>
            <person name="Hibbett D."/>
            <person name="Henrissat B."/>
            <person name="Matheny P.B."/>
            <person name="Labbe J."/>
            <person name="Martin F.M."/>
        </authorList>
    </citation>
    <scope>NUCLEOTIDE SEQUENCE</scope>
    <source>
        <strain evidence="1">EC-137</strain>
    </source>
</reference>
<sequence length="521" mass="58380">MPTGTDIPHNRDSDDGPARFRALLENAIYCFGKETGLDLLAQPYSGKLLQCDSVNDLVSVLKKQNEAFETFRAHGETIRAVLAPVFRLVRVFLETGAEVAAASNGAVPGGKAIFVAFGVLLDATRGVSEVYDALGDIFRRLGTFLGRLDIYLQSPSEPSAPLKKIFMDTFFKLFSALGIVTKYLKLENNDKKGSSIGRSLRPIFRRTKDFGRVLLGNTEVKDVLAELDNLTKEESLATAAMTLVVAQDIRVVVQDARKDIGAMCDCQVNKDIRDWLDPPDPTSNHDELRELHQRDTCAWFFDVEFEEWKALKNGFYWVNGNPGSGKSVLSSCIIEALSLETEATVLYFYFDFKESKKQTVIGLLSFLVFRLATLSPQCHSILRTTRNLKEHRSRLKPSKDILLSCLENMLRVPSKIFVVIDALDECPEPDRYNGLFPILRRLRNLGIDGLHLLMTSRPEHDIKEFMSGLYTHNLDIHSASGHAGDLVRYIDQELSHPSYSKWPSHTKSLAEEILSSKANGM</sequence>
<name>A0ACB8Q769_9AGAM</name>
<comment type="caution">
    <text evidence="1">The sequence shown here is derived from an EMBL/GenBank/DDBJ whole genome shotgun (WGS) entry which is preliminary data.</text>
</comment>
<reference evidence="1" key="1">
    <citation type="submission" date="2021-02" db="EMBL/GenBank/DDBJ databases">
        <authorList>
            <consortium name="DOE Joint Genome Institute"/>
            <person name="Ahrendt S."/>
            <person name="Looney B.P."/>
            <person name="Miyauchi S."/>
            <person name="Morin E."/>
            <person name="Drula E."/>
            <person name="Courty P.E."/>
            <person name="Chicoki N."/>
            <person name="Fauchery L."/>
            <person name="Kohler A."/>
            <person name="Kuo A."/>
            <person name="Labutti K."/>
            <person name="Pangilinan J."/>
            <person name="Lipzen A."/>
            <person name="Riley R."/>
            <person name="Andreopoulos W."/>
            <person name="He G."/>
            <person name="Johnson J."/>
            <person name="Barry K.W."/>
            <person name="Grigoriev I.V."/>
            <person name="Nagy L."/>
            <person name="Hibbett D."/>
            <person name="Henrissat B."/>
            <person name="Matheny P.B."/>
            <person name="Labbe J."/>
            <person name="Martin F."/>
        </authorList>
    </citation>
    <scope>NUCLEOTIDE SEQUENCE</scope>
    <source>
        <strain evidence="1">EC-137</strain>
    </source>
</reference>
<proteinExistence type="predicted"/>
<dbReference type="Proteomes" id="UP000814128">
    <property type="component" value="Unassembled WGS sequence"/>
</dbReference>
<keyword evidence="2" id="KW-1185">Reference proteome</keyword>
<gene>
    <name evidence="1" type="ORF">K488DRAFT_74397</name>
</gene>
<organism evidence="1 2">
    <name type="scientific">Vararia minispora EC-137</name>
    <dbReference type="NCBI Taxonomy" id="1314806"/>
    <lineage>
        <taxon>Eukaryota</taxon>
        <taxon>Fungi</taxon>
        <taxon>Dikarya</taxon>
        <taxon>Basidiomycota</taxon>
        <taxon>Agaricomycotina</taxon>
        <taxon>Agaricomycetes</taxon>
        <taxon>Russulales</taxon>
        <taxon>Lachnocladiaceae</taxon>
        <taxon>Vararia</taxon>
    </lineage>
</organism>
<protein>
    <submittedName>
        <fullName evidence="1">Uncharacterized protein</fullName>
    </submittedName>
</protein>